<evidence type="ECO:0000259" key="2">
    <source>
        <dbReference type="SMART" id="SM00458"/>
    </source>
</evidence>
<evidence type="ECO:0000313" key="4">
    <source>
        <dbReference type="Proteomes" id="UP001596432"/>
    </source>
</evidence>
<dbReference type="InterPro" id="IPR006626">
    <property type="entry name" value="PbH1"/>
</dbReference>
<dbReference type="Proteomes" id="UP001596432">
    <property type="component" value="Unassembled WGS sequence"/>
</dbReference>
<dbReference type="Gene3D" id="2.80.10.50">
    <property type="match status" value="3"/>
</dbReference>
<dbReference type="SMART" id="SM00710">
    <property type="entry name" value="PbH1"/>
    <property type="match status" value="8"/>
</dbReference>
<dbReference type="PROSITE" id="PS51318">
    <property type="entry name" value="TAT"/>
    <property type="match status" value="1"/>
</dbReference>
<dbReference type="Pfam" id="PF14200">
    <property type="entry name" value="RicinB_lectin_2"/>
    <property type="match status" value="2"/>
</dbReference>
<dbReference type="SMART" id="SM00458">
    <property type="entry name" value="RICIN"/>
    <property type="match status" value="1"/>
</dbReference>
<dbReference type="RefSeq" id="WP_274322653.1">
    <property type="nucleotide sequence ID" value="NZ_CP118158.1"/>
</dbReference>
<dbReference type="CDD" id="cd00161">
    <property type="entry name" value="beta-trefoil_Ricin-like"/>
    <property type="match status" value="1"/>
</dbReference>
<dbReference type="SUPFAM" id="SSF51126">
    <property type="entry name" value="Pectin lyase-like"/>
    <property type="match status" value="1"/>
</dbReference>
<evidence type="ECO:0000313" key="3">
    <source>
        <dbReference type="EMBL" id="MFC7141572.1"/>
    </source>
</evidence>
<keyword evidence="4" id="KW-1185">Reference proteome</keyword>
<dbReference type="PROSITE" id="PS50231">
    <property type="entry name" value="RICIN_B_LECTIN"/>
    <property type="match status" value="1"/>
</dbReference>
<dbReference type="GeneID" id="78821888"/>
<gene>
    <name evidence="3" type="ORF">ACFQMA_17250</name>
</gene>
<dbReference type="InterPro" id="IPR000772">
    <property type="entry name" value="Ricin_B_lectin"/>
</dbReference>
<protein>
    <submittedName>
        <fullName evidence="3">RICIN domain-containing protein</fullName>
    </submittedName>
</protein>
<dbReference type="InterPro" id="IPR039448">
    <property type="entry name" value="Beta_helix"/>
</dbReference>
<dbReference type="InterPro" id="IPR011050">
    <property type="entry name" value="Pectin_lyase_fold/virulence"/>
</dbReference>
<feature type="compositionally biased region" description="Basic and acidic residues" evidence="1">
    <location>
        <begin position="16"/>
        <end position="37"/>
    </location>
</feature>
<dbReference type="EMBL" id="JBHTAS010000001">
    <property type="protein sequence ID" value="MFC7141572.1"/>
    <property type="molecule type" value="Genomic_DNA"/>
</dbReference>
<dbReference type="Gene3D" id="2.160.20.10">
    <property type="entry name" value="Single-stranded right-handed beta-helix, Pectin lyase-like"/>
    <property type="match status" value="1"/>
</dbReference>
<dbReference type="Pfam" id="PF13229">
    <property type="entry name" value="Beta_helix"/>
    <property type="match status" value="1"/>
</dbReference>
<dbReference type="InterPro" id="IPR006311">
    <property type="entry name" value="TAT_signal"/>
</dbReference>
<reference evidence="3 4" key="1">
    <citation type="journal article" date="2019" name="Int. J. Syst. Evol. Microbiol.">
        <title>The Global Catalogue of Microorganisms (GCM) 10K type strain sequencing project: providing services to taxonomists for standard genome sequencing and annotation.</title>
        <authorList>
            <consortium name="The Broad Institute Genomics Platform"/>
            <consortium name="The Broad Institute Genome Sequencing Center for Infectious Disease"/>
            <person name="Wu L."/>
            <person name="Ma J."/>
        </authorList>
    </citation>
    <scope>NUCLEOTIDE SEQUENCE [LARGE SCALE GENOMIC DNA]</scope>
    <source>
        <strain evidence="3 4">XZYJT29</strain>
    </source>
</reference>
<feature type="compositionally biased region" description="Polar residues" evidence="1">
    <location>
        <begin position="1"/>
        <end position="12"/>
    </location>
</feature>
<dbReference type="InterPro" id="IPR012334">
    <property type="entry name" value="Pectin_lyas_fold"/>
</dbReference>
<dbReference type="InterPro" id="IPR035992">
    <property type="entry name" value="Ricin_B-like_lectins"/>
</dbReference>
<evidence type="ECO:0000256" key="1">
    <source>
        <dbReference type="SAM" id="MobiDB-lite"/>
    </source>
</evidence>
<dbReference type="AlphaFoldDB" id="A0ABD5Y7S0"/>
<name>A0ABD5Y7S0_9EURY</name>
<proteinExistence type="predicted"/>
<sequence length="582" mass="59627">MTHDGSPQSGNDSGIDGERSKSADGARSDGARDRPAEAGDGAGPSVTRRRALSVAGSSLVAGALGSFVGTASASSHNAVVYNGGAGFVAENVDSGTVVYDGTDFIAAIQAAVDSLTAGRTSKEKVRVDATGDTGTASSTKAVDLPSYTILDVPGNINVNDSGEPWIIPARAQSVNDVEIQRFNVSGNPRYGIRISHCDGVILDDINMSLSSGLGIRIDGRDGADTTNVTLNSANVSGSGTHAVETYGVDTIDIGTVTATDSGGCGLLLNDTANATVDFVDATRCDQGGGYAGFRCANDAGPNITVNRVDAVDCGRGIFTVSGSSGIEIYDVYLDGNGGNLVQDTRDTTISGGTITNTGSSGIRLDSRDSDTHPYTRNVTVENLTIENNAGWGVYETGPDTESNAILNNEICGNDSGAVETYASNTTVSGNTYCSGGGGGAISDGTYRITNENSGKLLEVASAGTAAGDNVQQWSDNGGTHQQWDVTENGDGTYTLTNVNSGLLLEVAGAGTADGDNVQQYSDTGHACQDWNIVDNGDGTYRLENAHSGKVADVDGASTSDGANVLQWSWNSGANQKWTFDSV</sequence>
<feature type="region of interest" description="Disordered" evidence="1">
    <location>
        <begin position="1"/>
        <end position="49"/>
    </location>
</feature>
<accession>A0ABD5Y7S0</accession>
<comment type="caution">
    <text evidence="3">The sequence shown here is derived from an EMBL/GenBank/DDBJ whole genome shotgun (WGS) entry which is preliminary data.</text>
</comment>
<dbReference type="SUPFAM" id="SSF50370">
    <property type="entry name" value="Ricin B-like lectins"/>
    <property type="match status" value="1"/>
</dbReference>
<organism evidence="3 4">
    <name type="scientific">Halosimplex aquaticum</name>
    <dbReference type="NCBI Taxonomy" id="3026162"/>
    <lineage>
        <taxon>Archaea</taxon>
        <taxon>Methanobacteriati</taxon>
        <taxon>Methanobacteriota</taxon>
        <taxon>Stenosarchaea group</taxon>
        <taxon>Halobacteria</taxon>
        <taxon>Halobacteriales</taxon>
        <taxon>Haloarculaceae</taxon>
        <taxon>Halosimplex</taxon>
    </lineage>
</organism>
<feature type="domain" description="Ricin B lectin" evidence="2">
    <location>
        <begin position="443"/>
        <end position="580"/>
    </location>
</feature>